<comment type="similarity">
    <text evidence="1">Belongs to the RelB/DinJ antitoxin family.</text>
</comment>
<dbReference type="AlphaFoldDB" id="A0A1F6V3Z6"/>
<dbReference type="InterPro" id="IPR007337">
    <property type="entry name" value="RelB/DinJ"/>
</dbReference>
<proteinExistence type="inferred from homology"/>
<protein>
    <recommendedName>
        <fullName evidence="5">Damage-inducible protein J</fullName>
    </recommendedName>
</protein>
<dbReference type="PANTHER" id="PTHR38781:SF1">
    <property type="entry name" value="ANTITOXIN DINJ-RELATED"/>
    <property type="match status" value="1"/>
</dbReference>
<reference evidence="3 4" key="1">
    <citation type="journal article" date="2016" name="Nat. Commun.">
        <title>Thousands of microbial genomes shed light on interconnected biogeochemical processes in an aquifer system.</title>
        <authorList>
            <person name="Anantharaman K."/>
            <person name="Brown C.T."/>
            <person name="Hug L.A."/>
            <person name="Sharon I."/>
            <person name="Castelle C.J."/>
            <person name="Probst A.J."/>
            <person name="Thomas B.C."/>
            <person name="Singh A."/>
            <person name="Wilkins M.J."/>
            <person name="Karaoz U."/>
            <person name="Brodie E.L."/>
            <person name="Williams K.H."/>
            <person name="Hubbard S.S."/>
            <person name="Banfield J.F."/>
        </authorList>
    </citation>
    <scope>NUCLEOTIDE SEQUENCE [LARGE SCALE GENOMIC DNA]</scope>
</reference>
<dbReference type="GO" id="GO:0006351">
    <property type="term" value="P:DNA-templated transcription"/>
    <property type="evidence" value="ECO:0007669"/>
    <property type="project" value="TreeGrafter"/>
</dbReference>
<organism evidence="3 4">
    <name type="scientific">Candidatus Nomurabacteria bacterium RIFCSPHIGHO2_01_FULL_39_10</name>
    <dbReference type="NCBI Taxonomy" id="1801733"/>
    <lineage>
        <taxon>Bacteria</taxon>
        <taxon>Candidatus Nomuraibacteriota</taxon>
    </lineage>
</organism>
<accession>A0A1F6V3Z6</accession>
<dbReference type="Proteomes" id="UP000178700">
    <property type="component" value="Unassembled WGS sequence"/>
</dbReference>
<dbReference type="EMBL" id="MFTJ01000054">
    <property type="protein sequence ID" value="OGI64342.1"/>
    <property type="molecule type" value="Genomic_DNA"/>
</dbReference>
<name>A0A1F6V3Z6_9BACT</name>
<evidence type="ECO:0000313" key="3">
    <source>
        <dbReference type="EMBL" id="OGI64342.1"/>
    </source>
</evidence>
<gene>
    <name evidence="3" type="ORF">A2642_04385</name>
</gene>
<dbReference type="PANTHER" id="PTHR38781">
    <property type="entry name" value="ANTITOXIN DINJ-RELATED"/>
    <property type="match status" value="1"/>
</dbReference>
<evidence type="ECO:0008006" key="5">
    <source>
        <dbReference type="Google" id="ProtNLM"/>
    </source>
</evidence>
<dbReference type="GO" id="GO:0006355">
    <property type="term" value="P:regulation of DNA-templated transcription"/>
    <property type="evidence" value="ECO:0007669"/>
    <property type="project" value="InterPro"/>
</dbReference>
<dbReference type="Pfam" id="PF04221">
    <property type="entry name" value="RelB"/>
    <property type="match status" value="1"/>
</dbReference>
<dbReference type="Gene3D" id="1.10.1220.10">
    <property type="entry name" value="Met repressor-like"/>
    <property type="match status" value="1"/>
</dbReference>
<dbReference type="NCBIfam" id="TIGR02384">
    <property type="entry name" value="RelB_DinJ"/>
    <property type="match status" value="1"/>
</dbReference>
<comment type="caution">
    <text evidence="3">The sequence shown here is derived from an EMBL/GenBank/DDBJ whole genome shotgun (WGS) entry which is preliminary data.</text>
</comment>
<evidence type="ECO:0000256" key="1">
    <source>
        <dbReference type="ARBA" id="ARBA00010562"/>
    </source>
</evidence>
<keyword evidence="2" id="KW-1277">Toxin-antitoxin system</keyword>
<sequence length="95" mass="11142">MTTLNIRIDEKIKEDARKTFASMGLDISSAVKLFLYQSVEQQRIPFELRTINGYTEKYENEILKEIEHVKTGLKNKTIKPYKSIRELHANILNDK</sequence>
<evidence type="ECO:0000256" key="2">
    <source>
        <dbReference type="ARBA" id="ARBA00022649"/>
    </source>
</evidence>
<dbReference type="InterPro" id="IPR013321">
    <property type="entry name" value="Arc_rbn_hlx_hlx"/>
</dbReference>
<evidence type="ECO:0000313" key="4">
    <source>
        <dbReference type="Proteomes" id="UP000178700"/>
    </source>
</evidence>